<accession>B7L3R3</accession>
<geneLocation type="plasmid" evidence="1 2">
    <name>pCMU02</name>
</geneLocation>
<protein>
    <submittedName>
        <fullName evidence="1">Uncharacterized protein</fullName>
    </submittedName>
</protein>
<dbReference type="KEGG" id="mch:Mchl_5759"/>
<reference evidence="1 2" key="1">
    <citation type="submission" date="2008-12" db="EMBL/GenBank/DDBJ databases">
        <title>Complete sequence of plasmid2 of Methylobacterium chloromethanicum CM4.</title>
        <authorList>
            <consortium name="US DOE Joint Genome Institute"/>
            <person name="Lucas S."/>
            <person name="Copeland A."/>
            <person name="Lapidus A."/>
            <person name="Glavina del Rio T."/>
            <person name="Dalin E."/>
            <person name="Tice H."/>
            <person name="Bruce D."/>
            <person name="Goodwin L."/>
            <person name="Pitluck S."/>
            <person name="Chertkov O."/>
            <person name="Brettin T."/>
            <person name="Detter J.C."/>
            <person name="Han C."/>
            <person name="Larimer F."/>
            <person name="Land M."/>
            <person name="Hauser L."/>
            <person name="Kyrpides N."/>
            <person name="Mikhailova N."/>
            <person name="Marx C."/>
            <person name="Richardson P."/>
        </authorList>
    </citation>
    <scope>NUCLEOTIDE SEQUENCE [LARGE SCALE GENOMIC DNA]</scope>
    <source>
        <strain evidence="2">CM4 / NCIMB 13688</strain>
        <plasmid evidence="1 2">pCMU02</plasmid>
    </source>
</reference>
<gene>
    <name evidence="1" type="ordered locus">Mchl_5759</name>
</gene>
<dbReference type="HOGENOM" id="CLU_2302555_0_0_5"/>
<dbReference type="RefSeq" id="WP_012606455.1">
    <property type="nucleotide sequence ID" value="NC_011760.1"/>
</dbReference>
<evidence type="ECO:0000313" key="1">
    <source>
        <dbReference type="EMBL" id="ACK86471.1"/>
    </source>
</evidence>
<sequence length="100" mass="10608">MPDLPNSKALRHAAQGGGYLSTGRGVLNATADEPHPLHYKDGRGLRIQFSLQAGGGKSAVIAWIAPADFDVIADLMMQADPVAAQRAFGNALVKDAKRKR</sequence>
<organism evidence="1 2">
    <name type="scientific">Methylorubrum extorquens (strain CM4 / NCIMB 13688)</name>
    <name type="common">Methylobacterium extorquens</name>
    <dbReference type="NCBI Taxonomy" id="440085"/>
    <lineage>
        <taxon>Bacteria</taxon>
        <taxon>Pseudomonadati</taxon>
        <taxon>Pseudomonadota</taxon>
        <taxon>Alphaproteobacteria</taxon>
        <taxon>Hyphomicrobiales</taxon>
        <taxon>Methylobacteriaceae</taxon>
        <taxon>Methylorubrum</taxon>
    </lineage>
</organism>
<name>B7L3R3_METC4</name>
<dbReference type="Proteomes" id="UP000002385">
    <property type="component" value="Plasmid pCMU02"/>
</dbReference>
<dbReference type="EMBL" id="CP001300">
    <property type="protein sequence ID" value="ACK86471.1"/>
    <property type="molecule type" value="Genomic_DNA"/>
</dbReference>
<dbReference type="AlphaFoldDB" id="B7L3R3"/>
<reference evidence="1 2" key="2">
    <citation type="journal article" date="2012" name="J. Bacteriol.">
        <title>Complete genome sequences of six strains of the genus Methylobacterium.</title>
        <authorList>
            <person name="Marx C.J."/>
            <person name="Bringel F."/>
            <person name="Chistoserdova L."/>
            <person name="Moulin L."/>
            <person name="Farhan Ul Haque M."/>
            <person name="Fleischman D.E."/>
            <person name="Gruffaz C."/>
            <person name="Jourand P."/>
            <person name="Knief C."/>
            <person name="Lee M.C."/>
            <person name="Muller E.E."/>
            <person name="Nadalig T."/>
            <person name="Peyraud R."/>
            <person name="Roselli S."/>
            <person name="Russ L."/>
            <person name="Goodwin L.A."/>
            <person name="Ivanova N."/>
            <person name="Kyrpides N."/>
            <person name="Lajus A."/>
            <person name="Land M.L."/>
            <person name="Medigue C."/>
            <person name="Mikhailova N."/>
            <person name="Nolan M."/>
            <person name="Woyke T."/>
            <person name="Stolyar S."/>
            <person name="Vorholt J.A."/>
            <person name="Vuilleumier S."/>
        </authorList>
    </citation>
    <scope>NUCLEOTIDE SEQUENCE [LARGE SCALE GENOMIC DNA]</scope>
    <source>
        <strain evidence="2">CM4 / NCIMB 13688</strain>
        <plasmid evidence="1 2">pCMU02</plasmid>
    </source>
</reference>
<proteinExistence type="predicted"/>
<keyword evidence="1" id="KW-0614">Plasmid</keyword>
<evidence type="ECO:0000313" key="2">
    <source>
        <dbReference type="Proteomes" id="UP000002385"/>
    </source>
</evidence>